<organism evidence="3 4">
    <name type="scientific">Plantactinospora mayteni</name>
    <dbReference type="NCBI Taxonomy" id="566021"/>
    <lineage>
        <taxon>Bacteria</taxon>
        <taxon>Bacillati</taxon>
        <taxon>Actinomycetota</taxon>
        <taxon>Actinomycetes</taxon>
        <taxon>Micromonosporales</taxon>
        <taxon>Micromonosporaceae</taxon>
        <taxon>Plantactinospora</taxon>
    </lineage>
</organism>
<accession>A0ABQ4F0N1</accession>
<dbReference type="Proteomes" id="UP000621500">
    <property type="component" value="Unassembled WGS sequence"/>
</dbReference>
<proteinExistence type="predicted"/>
<dbReference type="SUPFAM" id="SSF53300">
    <property type="entry name" value="vWA-like"/>
    <property type="match status" value="1"/>
</dbReference>
<reference evidence="3 4" key="1">
    <citation type="submission" date="2021-01" db="EMBL/GenBank/DDBJ databases">
        <title>Whole genome shotgun sequence of Plantactinospora mayteni NBRC 109088.</title>
        <authorList>
            <person name="Komaki H."/>
            <person name="Tamura T."/>
        </authorList>
    </citation>
    <scope>NUCLEOTIDE SEQUENCE [LARGE SCALE GENOMIC DNA]</scope>
    <source>
        <strain evidence="3 4">NBRC 109088</strain>
    </source>
</reference>
<dbReference type="InterPro" id="IPR036465">
    <property type="entry name" value="vWFA_dom_sf"/>
</dbReference>
<gene>
    <name evidence="3" type="ORF">Pma05_70090</name>
</gene>
<dbReference type="Gene3D" id="3.40.50.410">
    <property type="entry name" value="von Willebrand factor, type A domain"/>
    <property type="match status" value="1"/>
</dbReference>
<dbReference type="Pfam" id="PF00092">
    <property type="entry name" value="VWA"/>
    <property type="match status" value="1"/>
</dbReference>
<feature type="domain" description="VWFA" evidence="2">
    <location>
        <begin position="43"/>
        <end position="217"/>
    </location>
</feature>
<keyword evidence="4" id="KW-1185">Reference proteome</keyword>
<dbReference type="RefSeq" id="WP_203861748.1">
    <property type="nucleotide sequence ID" value="NZ_BAAAZQ010000023.1"/>
</dbReference>
<evidence type="ECO:0000259" key="2">
    <source>
        <dbReference type="PROSITE" id="PS50234"/>
    </source>
</evidence>
<name>A0ABQ4F0N1_9ACTN</name>
<feature type="region of interest" description="Disordered" evidence="1">
    <location>
        <begin position="392"/>
        <end position="443"/>
    </location>
</feature>
<evidence type="ECO:0000256" key="1">
    <source>
        <dbReference type="SAM" id="MobiDB-lite"/>
    </source>
</evidence>
<dbReference type="SMART" id="SM00327">
    <property type="entry name" value="VWA"/>
    <property type="match status" value="1"/>
</dbReference>
<evidence type="ECO:0000313" key="4">
    <source>
        <dbReference type="Proteomes" id="UP000621500"/>
    </source>
</evidence>
<dbReference type="InterPro" id="IPR051266">
    <property type="entry name" value="CLCR"/>
</dbReference>
<dbReference type="PANTHER" id="PTHR10579">
    <property type="entry name" value="CALCIUM-ACTIVATED CHLORIDE CHANNEL REGULATOR"/>
    <property type="match status" value="1"/>
</dbReference>
<protein>
    <recommendedName>
        <fullName evidence="2">VWFA domain-containing protein</fullName>
    </recommendedName>
</protein>
<comment type="caution">
    <text evidence="3">The sequence shown here is derived from an EMBL/GenBank/DDBJ whole genome shotgun (WGS) entry which is preliminary data.</text>
</comment>
<sequence>MHITAHLDVDMIAIETDDKLSVMIELNAPPAPDGGDGVRVPGTLEVVLDRSGSMEGGRLDGAKTALTSLVDRLDPRDHFGLVVFDDAVDVVVPAGRLTDKAAVKRAIAGVRTRGGTDLSGGYLRGLQEARRVARAAGATVLIISDGHANAGITDPDALARVAAEAYTHRVTTSTLGFGLGYDERIMSAIARGGSGNEHFAEEPDTAVALIAGEVEGLLAQTAQAASLHLRLTPAVRGVLVVNDLPANAVDDGLLIELGSFYAAETRKLVLTFDIPALAELGLTEVATLTFTYVELPALAQHTVTVPVHVNVVPGDQAAGRVPDPVVHTELVYLRAQQAKRRASNLLSGGDSAAALKEIQQAQREIAQAQFGAPEELAADLAEEAATLSYLAQETETGSASRAGKYLSASSQARLQKRGRTYNTPPLPPTGEPNTDPDPDQKSR</sequence>
<dbReference type="InterPro" id="IPR002035">
    <property type="entry name" value="VWF_A"/>
</dbReference>
<dbReference type="PANTHER" id="PTHR10579:SF43">
    <property type="entry name" value="ZINC FINGER (C3HC4-TYPE RING FINGER) FAMILY PROTEIN"/>
    <property type="match status" value="1"/>
</dbReference>
<dbReference type="EMBL" id="BONX01000053">
    <property type="protein sequence ID" value="GIH00437.1"/>
    <property type="molecule type" value="Genomic_DNA"/>
</dbReference>
<dbReference type="PROSITE" id="PS50234">
    <property type="entry name" value="VWFA"/>
    <property type="match status" value="1"/>
</dbReference>
<evidence type="ECO:0000313" key="3">
    <source>
        <dbReference type="EMBL" id="GIH00437.1"/>
    </source>
</evidence>